<proteinExistence type="predicted"/>
<comment type="caution">
    <text evidence="1">The sequence shown here is derived from an EMBL/GenBank/DDBJ whole genome shotgun (WGS) entry which is preliminary data.</text>
</comment>
<organism evidence="1 2">
    <name type="scientific">Fusarium poae</name>
    <dbReference type="NCBI Taxonomy" id="36050"/>
    <lineage>
        <taxon>Eukaryota</taxon>
        <taxon>Fungi</taxon>
        <taxon>Dikarya</taxon>
        <taxon>Ascomycota</taxon>
        <taxon>Pezizomycotina</taxon>
        <taxon>Sordariomycetes</taxon>
        <taxon>Hypocreomycetidae</taxon>
        <taxon>Hypocreales</taxon>
        <taxon>Nectriaceae</taxon>
        <taxon>Fusarium</taxon>
    </lineage>
</organism>
<keyword evidence="2" id="KW-1185">Reference proteome</keyword>
<evidence type="ECO:0000313" key="1">
    <source>
        <dbReference type="EMBL" id="OBS22418.1"/>
    </source>
</evidence>
<sequence>MQMQCDALQDKSTRLLVEERATRVSILSNLNESCISIRLQSSSTGSSRGLYLKSISLRRADQTTSVDSGKHRARKSCHLGDGLPSLMERRTAIEITRCWNWDGARLVPMIIGCSAKVFQVWGRSDGETGERVAVFRD</sequence>
<evidence type="ECO:0000313" key="2">
    <source>
        <dbReference type="Proteomes" id="UP000091967"/>
    </source>
</evidence>
<gene>
    <name evidence="1" type="ORF">FPOA_08755</name>
</gene>
<name>A0A1B8APL9_FUSPO</name>
<dbReference type="Proteomes" id="UP000091967">
    <property type="component" value="Unassembled WGS sequence"/>
</dbReference>
<accession>A0A1B8APL9</accession>
<reference evidence="1 2" key="1">
    <citation type="submission" date="2016-06" db="EMBL/GenBank/DDBJ databases">
        <title>Living apart together: crosstalk between the core and supernumerary genomes in a fungal plant pathogen.</title>
        <authorList>
            <person name="Vanheule A."/>
            <person name="Audenaert K."/>
            <person name="Warris S."/>
            <person name="Van De Geest H."/>
            <person name="Schijlen E."/>
            <person name="Hofte M."/>
            <person name="De Saeger S."/>
            <person name="Haesaert G."/>
            <person name="Waalwijk C."/>
            <person name="Van Der Lee T."/>
        </authorList>
    </citation>
    <scope>NUCLEOTIDE SEQUENCE [LARGE SCALE GENOMIC DNA]</scope>
    <source>
        <strain evidence="1 2">2516</strain>
    </source>
</reference>
<dbReference type="AlphaFoldDB" id="A0A1B8APL9"/>
<protein>
    <submittedName>
        <fullName evidence="1">Uncharacterized protein</fullName>
    </submittedName>
</protein>
<dbReference type="EMBL" id="LYXU01000003">
    <property type="protein sequence ID" value="OBS22418.1"/>
    <property type="molecule type" value="Genomic_DNA"/>
</dbReference>